<keyword evidence="1" id="KW-0808">Transferase</keyword>
<dbReference type="Pfam" id="PF10294">
    <property type="entry name" value="Methyltransf_16"/>
    <property type="match status" value="1"/>
</dbReference>
<dbReference type="GO" id="GO:0032259">
    <property type="term" value="P:methylation"/>
    <property type="evidence" value="ECO:0007669"/>
    <property type="project" value="UniProtKB-KW"/>
</dbReference>
<dbReference type="InterPro" id="IPR029063">
    <property type="entry name" value="SAM-dependent_MTases_sf"/>
</dbReference>
<comment type="caution">
    <text evidence="1">The sequence shown here is derived from an EMBL/GenBank/DDBJ whole genome shotgun (WGS) entry which is preliminary data.</text>
</comment>
<dbReference type="CDD" id="cd02440">
    <property type="entry name" value="AdoMet_MTases"/>
    <property type="match status" value="1"/>
</dbReference>
<keyword evidence="2" id="KW-1185">Reference proteome</keyword>
<dbReference type="Proteomes" id="UP001365128">
    <property type="component" value="Unassembled WGS sequence"/>
</dbReference>
<accession>A0ABR1MJ80</accession>
<evidence type="ECO:0000313" key="1">
    <source>
        <dbReference type="EMBL" id="KAK7550815.1"/>
    </source>
</evidence>
<dbReference type="PANTHER" id="PTHR14614">
    <property type="entry name" value="HEPATOCELLULAR CARCINOMA-ASSOCIATED ANTIGEN"/>
    <property type="match status" value="1"/>
</dbReference>
<dbReference type="SUPFAM" id="SSF53335">
    <property type="entry name" value="S-adenosyl-L-methionine-dependent methyltransferases"/>
    <property type="match status" value="1"/>
</dbReference>
<evidence type="ECO:0000313" key="2">
    <source>
        <dbReference type="Proteomes" id="UP001365128"/>
    </source>
</evidence>
<reference evidence="1 2" key="1">
    <citation type="submission" date="2024-04" db="EMBL/GenBank/DDBJ databases">
        <title>Phyllosticta paracitricarpa is synonymous to the EU quarantine fungus P. citricarpa based on phylogenomic analyses.</title>
        <authorList>
            <consortium name="Lawrence Berkeley National Laboratory"/>
            <person name="Van Ingen-Buijs V.A."/>
            <person name="Van Westerhoven A.C."/>
            <person name="Haridas S."/>
            <person name="Skiadas P."/>
            <person name="Martin F."/>
            <person name="Groenewald J.Z."/>
            <person name="Crous P.W."/>
            <person name="Seidl M.F."/>
        </authorList>
    </citation>
    <scope>NUCLEOTIDE SEQUENCE [LARGE SCALE GENOMIC DNA]</scope>
    <source>
        <strain evidence="1 2">CBS 122670</strain>
    </source>
</reference>
<name>A0ABR1MJ80_9PEZI</name>
<dbReference type="InterPro" id="IPR019410">
    <property type="entry name" value="Methyltransf_16"/>
</dbReference>
<keyword evidence="1" id="KW-0489">Methyltransferase</keyword>
<dbReference type="PANTHER" id="PTHR14614:SF132">
    <property type="entry name" value="PROTEIN-LYSINE METHYLTRANSFERASE C42C1.13"/>
    <property type="match status" value="1"/>
</dbReference>
<proteinExistence type="predicted"/>
<dbReference type="Gene3D" id="3.40.50.150">
    <property type="entry name" value="Vaccinia Virus protein VP39"/>
    <property type="match status" value="1"/>
</dbReference>
<protein>
    <submittedName>
        <fullName evidence="1">Methyltransferase-domain-containing protein</fullName>
    </submittedName>
</protein>
<organism evidence="1 2">
    <name type="scientific">Phyllosticta citricarpa</name>
    <dbReference type="NCBI Taxonomy" id="55181"/>
    <lineage>
        <taxon>Eukaryota</taxon>
        <taxon>Fungi</taxon>
        <taxon>Dikarya</taxon>
        <taxon>Ascomycota</taxon>
        <taxon>Pezizomycotina</taxon>
        <taxon>Dothideomycetes</taxon>
        <taxon>Dothideomycetes incertae sedis</taxon>
        <taxon>Botryosphaeriales</taxon>
        <taxon>Phyllostictaceae</taxon>
        <taxon>Phyllosticta</taxon>
    </lineage>
</organism>
<dbReference type="GO" id="GO:0008168">
    <property type="term" value="F:methyltransferase activity"/>
    <property type="evidence" value="ECO:0007669"/>
    <property type="project" value="UniProtKB-KW"/>
</dbReference>
<dbReference type="EMBL" id="JBBPDW010000007">
    <property type="protein sequence ID" value="KAK7550815.1"/>
    <property type="molecule type" value="Genomic_DNA"/>
</dbReference>
<sequence>MRYIRFLKVPKGDSKSISCVITITSDLGDDFLAEDVALSATIRSPKDRGDIFLRKSFNWTAGMRALPVDFDLRHCDLDWPVVVHVGSKGQLADYFETQMAGAELPAVISVLSSPLHPPGGIYEAEKKVQRRLVPLSNRPLEIWEETGESIARHIWDAGVGLAAFFDKIIAMQYESLPLLDTTLSSASYRKLNVLELGCGCGIVGISLAQIIPDCHVWMTDLPEARDIAQKNIATMNPGMASSARFETLDWDQPLPQAIEHQTYDMIVASDCTYNPDTSPALVKTLLALVARSPRAIVVLAMKVRHESEAIFFELMAKAGFHTATKAWQPLPREETDYDSATKVDIFIFHYKNRPQTAEPPFFMDALCGSSSPGGRVKEASPVNTRSRI</sequence>
<gene>
    <name evidence="1" type="ORF">IWX46DRAFT_619186</name>
</gene>